<evidence type="ECO:0000313" key="3">
    <source>
        <dbReference type="Proteomes" id="UP000198623"/>
    </source>
</evidence>
<dbReference type="GO" id="GO:0043138">
    <property type="term" value="F:3'-5' DNA helicase activity"/>
    <property type="evidence" value="ECO:0007669"/>
    <property type="project" value="TreeGrafter"/>
</dbReference>
<accession>A0A1I2Q617</accession>
<evidence type="ECO:0000259" key="1">
    <source>
        <dbReference type="Pfam" id="PF13538"/>
    </source>
</evidence>
<dbReference type="InterPro" id="IPR027785">
    <property type="entry name" value="UvrD-like_helicase_C"/>
</dbReference>
<reference evidence="3" key="1">
    <citation type="submission" date="2016-10" db="EMBL/GenBank/DDBJ databases">
        <authorList>
            <person name="Varghese N."/>
            <person name="Submissions S."/>
        </authorList>
    </citation>
    <scope>NUCLEOTIDE SEQUENCE [LARGE SCALE GENOMIC DNA]</scope>
    <source>
        <strain evidence="3">CGMCC 1.10971</strain>
    </source>
</reference>
<proteinExistence type="predicted"/>
<dbReference type="GO" id="GO:0000725">
    <property type="term" value="P:recombinational repair"/>
    <property type="evidence" value="ECO:0007669"/>
    <property type="project" value="TreeGrafter"/>
</dbReference>
<organism evidence="2 3">
    <name type="scientific">Neptunomonas qingdaonensis</name>
    <dbReference type="NCBI Taxonomy" id="1045558"/>
    <lineage>
        <taxon>Bacteria</taxon>
        <taxon>Pseudomonadati</taxon>
        <taxon>Pseudomonadota</taxon>
        <taxon>Gammaproteobacteria</taxon>
        <taxon>Oceanospirillales</taxon>
        <taxon>Oceanospirillaceae</taxon>
        <taxon>Neptunomonas</taxon>
    </lineage>
</organism>
<dbReference type="RefSeq" id="WP_177201120.1">
    <property type="nucleotide sequence ID" value="NZ_FOOU01000004.1"/>
</dbReference>
<dbReference type="GO" id="GO:0003677">
    <property type="term" value="F:DNA binding"/>
    <property type="evidence" value="ECO:0007669"/>
    <property type="project" value="InterPro"/>
</dbReference>
<dbReference type="InterPro" id="IPR027417">
    <property type="entry name" value="P-loop_NTPase"/>
</dbReference>
<dbReference type="Proteomes" id="UP000198623">
    <property type="component" value="Unassembled WGS sequence"/>
</dbReference>
<dbReference type="InterPro" id="IPR000212">
    <property type="entry name" value="DNA_helicase_UvrD/REP"/>
</dbReference>
<dbReference type="EMBL" id="FOOU01000004">
    <property type="protein sequence ID" value="SFG23822.1"/>
    <property type="molecule type" value="Genomic_DNA"/>
</dbReference>
<sequence>MADIDFSTLAEDALSTFSEIEDNATNKLSFENNMGTDSFASGNTLTGNQAFQNLASIKQANREQLIKLCHEPAIARLVIGDDNENQKVIYIARNANLPLPSGRAFASYRSPIGRLAEVALGDEAKITIEGKAQLFYVIEKTSFRPKKEADGWDSNHTQYRHYYSGTYSIESLRALLQANDFESADELDQLLEQAEAQSGVSAGISHQVRTAMGLRDQPILDQFQGEIFRLPLNSQLIILGPPGTGKTTTLIKRLGQKLDVESLEAEEKRFAETSKDQEQHQSSWIMFTPSELLKHYLKEAFSREQVPATDSHIRTWISFRNDIARNTLGILRTANGGKFTLKNDLSNLAPAVIEDASRWYESFEGFHEQRLKDQLKDGIVIATTAAPDTAATISKNLQKLGGEIESRKLIDIYRDLETFEDAYKSALSDSKTIAEDLLKKERNRLYNKDKEIFHRLAKYLETLQQENEPDDEELFDDDEQEDASVLSSNAIQVAVKAYLSAIRALARTKYLKRSMPTKSRSLSIIRFLETSIPSDNILVEIGKHISFQNGLRRFVNSHKRYVSDVSTSYRDFRKTKTVIENFYDTEVTNTTQLSSIELDVIILLMLKKSRQLMTQGFVGKALDETKYSYLVVISDLFKNQVMVDEATDFSMLQLACMESLTSLKSKSFFACGDFNQRITSSGIRSQQQLTWILPRISVKPIQLVYRQSRILNEFAGELLRIQNGDLSALGMIPEESNHIGVKPVLCEKAGDDKSITWIAERIMEVERAVQQLPTIAVLVNSEEEVKPMAERLANYLEHVNLSVVACEEGKALGEGTDIRVFDIQHIKGLEFEAVFFAGIDKLAIEKPDLFDRYLYVGATRAATYLALVCYDSLPTSLEPLRGSFDLSWGE</sequence>
<dbReference type="GO" id="GO:0005524">
    <property type="term" value="F:ATP binding"/>
    <property type="evidence" value="ECO:0007669"/>
    <property type="project" value="InterPro"/>
</dbReference>
<protein>
    <submittedName>
        <fullName evidence="2">Part of AAA domain-containing protein</fullName>
    </submittedName>
</protein>
<dbReference type="Pfam" id="PF13538">
    <property type="entry name" value="UvrD_C_2"/>
    <property type="match status" value="1"/>
</dbReference>
<dbReference type="AlphaFoldDB" id="A0A1I2Q617"/>
<keyword evidence="3" id="KW-1185">Reference proteome</keyword>
<gene>
    <name evidence="2" type="ORF">SAMN05216175_104255</name>
</gene>
<dbReference type="PANTHER" id="PTHR11070:SF17">
    <property type="entry name" value="DNA HELICASE IV"/>
    <property type="match status" value="1"/>
</dbReference>
<name>A0A1I2Q617_9GAMM</name>
<dbReference type="GO" id="GO:0005829">
    <property type="term" value="C:cytosol"/>
    <property type="evidence" value="ECO:0007669"/>
    <property type="project" value="TreeGrafter"/>
</dbReference>
<dbReference type="Gene3D" id="3.40.50.300">
    <property type="entry name" value="P-loop containing nucleotide triphosphate hydrolases"/>
    <property type="match status" value="2"/>
</dbReference>
<feature type="domain" description="UvrD-like helicase C-terminal" evidence="1">
    <location>
        <begin position="818"/>
        <end position="868"/>
    </location>
</feature>
<dbReference type="STRING" id="1045558.SAMN05216175_104255"/>
<dbReference type="PANTHER" id="PTHR11070">
    <property type="entry name" value="UVRD / RECB / PCRA DNA HELICASE FAMILY MEMBER"/>
    <property type="match status" value="1"/>
</dbReference>
<evidence type="ECO:0000313" key="2">
    <source>
        <dbReference type="EMBL" id="SFG23822.1"/>
    </source>
</evidence>
<dbReference type="SUPFAM" id="SSF52540">
    <property type="entry name" value="P-loop containing nucleoside triphosphate hydrolases"/>
    <property type="match status" value="1"/>
</dbReference>